<sequence length="507" mass="56202">MKKTIYLLAAATWLTLSGCEKELDQNPLSSGSTPTFYRSQADFDQALAAAYQPLTGYPTRALNLSETRSDNIYGVDDLGVRDWAPVNNFSAALVNNPYVAEAWTTNYRGIFRVNTVLDQLAANGSVVSDASRPRLEGEAKFLRAFYYFDLVRFFGKVPIYEAALLPDAVAKIPRSPVEDVYKLIIADLQAAISVLPATYDNAVSADKPNVGRATANAAKSLLALVYLTRSGPTYGIEGPGLNTNEYNLALPLLNDVLNSGKYSFLASYPDIFSYTNENNREVIFDIQFQGGGTGLGSDFPGLLVPDAYFTFLRIPYASGGLEIRPIANDLLNSYPTGDVRKTFNFAEGYVSTTGFRETRWLMKKYLNENLRGPGRLDWPINWIVLRYTDVLMMKAECILHGVGGTQADVDAIVNQVRTRAGVTTKLTNVTLPQLMEERRRELAGEGSRWHDLVREGLVLTKMNAWIPVEDTRNRMARNIDANQIIYPVPQSELSAAPGLYDQNLGYQ</sequence>
<dbReference type="CDD" id="cd08977">
    <property type="entry name" value="SusD"/>
    <property type="match status" value="1"/>
</dbReference>
<dbReference type="RefSeq" id="WP_243795449.1">
    <property type="nucleotide sequence ID" value="NZ_CP094669.1"/>
</dbReference>
<comment type="subcellular location">
    <subcellularLocation>
        <location evidence="1">Cell outer membrane</location>
    </subcellularLocation>
</comment>
<dbReference type="Gene3D" id="1.25.40.390">
    <property type="match status" value="1"/>
</dbReference>
<evidence type="ECO:0000256" key="4">
    <source>
        <dbReference type="ARBA" id="ARBA00023136"/>
    </source>
</evidence>
<dbReference type="Proteomes" id="UP000831113">
    <property type="component" value="Chromosome"/>
</dbReference>
<feature type="domain" description="RagB/SusD" evidence="6">
    <location>
        <begin position="351"/>
        <end position="506"/>
    </location>
</feature>
<evidence type="ECO:0000256" key="3">
    <source>
        <dbReference type="ARBA" id="ARBA00022729"/>
    </source>
</evidence>
<evidence type="ECO:0000256" key="5">
    <source>
        <dbReference type="ARBA" id="ARBA00023237"/>
    </source>
</evidence>
<dbReference type="PROSITE" id="PS51257">
    <property type="entry name" value="PROKAR_LIPOPROTEIN"/>
    <property type="match status" value="1"/>
</dbReference>
<feature type="domain" description="SusD-like N-terminal" evidence="7">
    <location>
        <begin position="24"/>
        <end position="227"/>
    </location>
</feature>
<dbReference type="InterPro" id="IPR012944">
    <property type="entry name" value="SusD_RagB_dom"/>
</dbReference>
<reference evidence="8 9" key="1">
    <citation type="submission" date="2022-03" db="EMBL/GenBank/DDBJ databases">
        <title>Hymenobactersp. isolated from the air.</title>
        <authorList>
            <person name="Won M."/>
            <person name="Kwon S.-W."/>
        </authorList>
    </citation>
    <scope>NUCLEOTIDE SEQUENCE [LARGE SCALE GENOMIC DNA]</scope>
    <source>
        <strain evidence="8 9">KACC 21982</strain>
    </source>
</reference>
<evidence type="ECO:0000259" key="6">
    <source>
        <dbReference type="Pfam" id="PF07980"/>
    </source>
</evidence>
<evidence type="ECO:0000259" key="7">
    <source>
        <dbReference type="Pfam" id="PF14322"/>
    </source>
</evidence>
<dbReference type="SUPFAM" id="SSF48452">
    <property type="entry name" value="TPR-like"/>
    <property type="match status" value="1"/>
</dbReference>
<evidence type="ECO:0000256" key="1">
    <source>
        <dbReference type="ARBA" id="ARBA00004442"/>
    </source>
</evidence>
<keyword evidence="4" id="KW-0472">Membrane</keyword>
<dbReference type="EMBL" id="CP094669">
    <property type="protein sequence ID" value="UOG73286.1"/>
    <property type="molecule type" value="Genomic_DNA"/>
</dbReference>
<evidence type="ECO:0000313" key="9">
    <source>
        <dbReference type="Proteomes" id="UP000831113"/>
    </source>
</evidence>
<protein>
    <submittedName>
        <fullName evidence="8">RagB/SusD family nutrient uptake outer membrane protein</fullName>
    </submittedName>
</protein>
<name>A0ABY4CWA2_9BACT</name>
<gene>
    <name evidence="8" type="ORF">MTX78_14260</name>
</gene>
<keyword evidence="9" id="KW-1185">Reference proteome</keyword>
<proteinExistence type="inferred from homology"/>
<dbReference type="Pfam" id="PF14322">
    <property type="entry name" value="SusD-like_3"/>
    <property type="match status" value="1"/>
</dbReference>
<evidence type="ECO:0000256" key="2">
    <source>
        <dbReference type="ARBA" id="ARBA00006275"/>
    </source>
</evidence>
<keyword evidence="3" id="KW-0732">Signal</keyword>
<organism evidence="8 9">
    <name type="scientific">Hymenobacter tibetensis</name>
    <dbReference type="NCBI Taxonomy" id="497967"/>
    <lineage>
        <taxon>Bacteria</taxon>
        <taxon>Pseudomonadati</taxon>
        <taxon>Bacteroidota</taxon>
        <taxon>Cytophagia</taxon>
        <taxon>Cytophagales</taxon>
        <taxon>Hymenobacteraceae</taxon>
        <taxon>Hymenobacter</taxon>
    </lineage>
</organism>
<dbReference type="InterPro" id="IPR033985">
    <property type="entry name" value="SusD-like_N"/>
</dbReference>
<dbReference type="InterPro" id="IPR011990">
    <property type="entry name" value="TPR-like_helical_dom_sf"/>
</dbReference>
<dbReference type="Pfam" id="PF07980">
    <property type="entry name" value="SusD_RagB"/>
    <property type="match status" value="1"/>
</dbReference>
<evidence type="ECO:0000313" key="8">
    <source>
        <dbReference type="EMBL" id="UOG73286.1"/>
    </source>
</evidence>
<comment type="similarity">
    <text evidence="2">Belongs to the SusD family.</text>
</comment>
<keyword evidence="5" id="KW-0998">Cell outer membrane</keyword>
<accession>A0ABY4CWA2</accession>